<feature type="compositionally biased region" description="Basic and acidic residues" evidence="5">
    <location>
        <begin position="246"/>
        <end position="257"/>
    </location>
</feature>
<reference evidence="7 8" key="1">
    <citation type="submission" date="2024-01" db="EMBL/GenBank/DDBJ databases">
        <title>The complete chloroplast genome sequence of Lithospermum erythrorhizon: insights into the phylogenetic relationship among Boraginaceae species and the maternal lineages of purple gromwells.</title>
        <authorList>
            <person name="Okada T."/>
            <person name="Watanabe K."/>
        </authorList>
    </citation>
    <scope>NUCLEOTIDE SEQUENCE [LARGE SCALE GENOMIC DNA]</scope>
</reference>
<evidence type="ECO:0000259" key="6">
    <source>
        <dbReference type="PROSITE" id="PS50089"/>
    </source>
</evidence>
<dbReference type="Gene3D" id="3.30.40.10">
    <property type="entry name" value="Zinc/RING finger domain, C3HC4 (zinc finger)"/>
    <property type="match status" value="1"/>
</dbReference>
<dbReference type="AlphaFoldDB" id="A0AAV3S2Y9"/>
<protein>
    <recommendedName>
        <fullName evidence="6">RING-type domain-containing protein</fullName>
    </recommendedName>
</protein>
<evidence type="ECO:0000313" key="8">
    <source>
        <dbReference type="Proteomes" id="UP001454036"/>
    </source>
</evidence>
<accession>A0AAV3S2Y9</accession>
<dbReference type="InterPro" id="IPR013083">
    <property type="entry name" value="Znf_RING/FYVE/PHD"/>
</dbReference>
<gene>
    <name evidence="7" type="ORF">LIER_34583</name>
</gene>
<evidence type="ECO:0000256" key="3">
    <source>
        <dbReference type="ARBA" id="ARBA00022833"/>
    </source>
</evidence>
<keyword evidence="3" id="KW-0862">Zinc</keyword>
<dbReference type="PROSITE" id="PS50089">
    <property type="entry name" value="ZF_RING_2"/>
    <property type="match status" value="1"/>
</dbReference>
<evidence type="ECO:0000256" key="5">
    <source>
        <dbReference type="SAM" id="MobiDB-lite"/>
    </source>
</evidence>
<dbReference type="PANTHER" id="PTHR47692:SF2">
    <property type="entry name" value="ZINC FINGER RING-TYPE DOMAIN CONTAINING PROTEIN"/>
    <property type="match status" value="1"/>
</dbReference>
<evidence type="ECO:0000313" key="7">
    <source>
        <dbReference type="EMBL" id="GAA0187295.1"/>
    </source>
</evidence>
<dbReference type="PROSITE" id="PS00518">
    <property type="entry name" value="ZF_RING_1"/>
    <property type="match status" value="1"/>
</dbReference>
<proteinExistence type="predicted"/>
<feature type="region of interest" description="Disordered" evidence="5">
    <location>
        <begin position="1"/>
        <end position="21"/>
    </location>
</feature>
<feature type="region of interest" description="Disordered" evidence="5">
    <location>
        <begin position="243"/>
        <end position="264"/>
    </location>
</feature>
<dbReference type="InterPro" id="IPR018957">
    <property type="entry name" value="Znf_C3HC4_RING-type"/>
</dbReference>
<dbReference type="Pfam" id="PF00097">
    <property type="entry name" value="zf-C3HC4"/>
    <property type="match status" value="1"/>
</dbReference>
<evidence type="ECO:0000256" key="4">
    <source>
        <dbReference type="PROSITE-ProRule" id="PRU00175"/>
    </source>
</evidence>
<sequence length="264" mass="30779">MDRHDRSLIEQSGNNEEQLSPNSNPCPICLGPIKCEAYLDQCFHNFCYNCILQWINVVSRKCMPRPSSVKCPLCKADNFSVIHGYNRGSFQRHYINEDCIFLSEAHKYRSQCYSTETGTLGDKFDVLRFWKLRKYLHPNRWLHDWLRRELQALTLEEDVEVIVHHIVGSIDIFRNRQKHSVGAVDVKEQFISLISEAARPFIAGRTERFVNELELFLASGLTIDAFDKVYMQQLSCVPEETVEGEASEHPHHDRHLYVFDNDSE</sequence>
<keyword evidence="8" id="KW-1185">Reference proteome</keyword>
<dbReference type="SUPFAM" id="SSF57850">
    <property type="entry name" value="RING/U-box"/>
    <property type="match status" value="1"/>
</dbReference>
<keyword evidence="2 4" id="KW-0863">Zinc-finger</keyword>
<dbReference type="SMART" id="SM00184">
    <property type="entry name" value="RING"/>
    <property type="match status" value="1"/>
</dbReference>
<comment type="caution">
    <text evidence="7">The sequence shown here is derived from an EMBL/GenBank/DDBJ whole genome shotgun (WGS) entry which is preliminary data.</text>
</comment>
<dbReference type="Proteomes" id="UP001454036">
    <property type="component" value="Unassembled WGS sequence"/>
</dbReference>
<organism evidence="7 8">
    <name type="scientific">Lithospermum erythrorhizon</name>
    <name type="common">Purple gromwell</name>
    <name type="synonym">Lithospermum officinale var. erythrorhizon</name>
    <dbReference type="NCBI Taxonomy" id="34254"/>
    <lineage>
        <taxon>Eukaryota</taxon>
        <taxon>Viridiplantae</taxon>
        <taxon>Streptophyta</taxon>
        <taxon>Embryophyta</taxon>
        <taxon>Tracheophyta</taxon>
        <taxon>Spermatophyta</taxon>
        <taxon>Magnoliopsida</taxon>
        <taxon>eudicotyledons</taxon>
        <taxon>Gunneridae</taxon>
        <taxon>Pentapetalae</taxon>
        <taxon>asterids</taxon>
        <taxon>lamiids</taxon>
        <taxon>Boraginales</taxon>
        <taxon>Boraginaceae</taxon>
        <taxon>Boraginoideae</taxon>
        <taxon>Lithospermeae</taxon>
        <taxon>Lithospermum</taxon>
    </lineage>
</organism>
<dbReference type="PANTHER" id="PTHR47692">
    <property type="entry name" value="RING/U-BOX SUPERFAMILY PROTEIN"/>
    <property type="match status" value="1"/>
</dbReference>
<evidence type="ECO:0000256" key="1">
    <source>
        <dbReference type="ARBA" id="ARBA00022723"/>
    </source>
</evidence>
<dbReference type="GO" id="GO:0008270">
    <property type="term" value="F:zinc ion binding"/>
    <property type="evidence" value="ECO:0007669"/>
    <property type="project" value="UniProtKB-KW"/>
</dbReference>
<feature type="compositionally biased region" description="Polar residues" evidence="5">
    <location>
        <begin position="9"/>
        <end position="21"/>
    </location>
</feature>
<dbReference type="InterPro" id="IPR001841">
    <property type="entry name" value="Znf_RING"/>
</dbReference>
<evidence type="ECO:0000256" key="2">
    <source>
        <dbReference type="ARBA" id="ARBA00022771"/>
    </source>
</evidence>
<feature type="domain" description="RING-type" evidence="6">
    <location>
        <begin position="26"/>
        <end position="75"/>
    </location>
</feature>
<name>A0AAV3S2Y9_LITER</name>
<dbReference type="EMBL" id="BAABME010014575">
    <property type="protein sequence ID" value="GAA0187295.1"/>
    <property type="molecule type" value="Genomic_DNA"/>
</dbReference>
<keyword evidence="1" id="KW-0479">Metal-binding</keyword>
<dbReference type="InterPro" id="IPR017907">
    <property type="entry name" value="Znf_RING_CS"/>
</dbReference>